<dbReference type="GO" id="GO:0016491">
    <property type="term" value="F:oxidoreductase activity"/>
    <property type="evidence" value="ECO:0007669"/>
    <property type="project" value="UniProtKB-KW"/>
</dbReference>
<dbReference type="PANTHER" id="PTHR42901">
    <property type="entry name" value="ALCOHOL DEHYDROGENASE"/>
    <property type="match status" value="1"/>
</dbReference>
<evidence type="ECO:0000313" key="4">
    <source>
        <dbReference type="Proteomes" id="UP000318710"/>
    </source>
</evidence>
<dbReference type="AlphaFoldDB" id="A0A520MXK8"/>
<comment type="similarity">
    <text evidence="1">Belongs to the short-chain dehydrogenases/reductases (SDR) family.</text>
</comment>
<protein>
    <submittedName>
        <fullName evidence="3">SDR family NAD(P)-dependent oxidoreductase</fullName>
    </submittedName>
</protein>
<dbReference type="PANTHER" id="PTHR42901:SF1">
    <property type="entry name" value="ALCOHOL DEHYDROGENASE"/>
    <property type="match status" value="1"/>
</dbReference>
<organism evidence="3 4">
    <name type="scientific">SAR86 cluster bacterium</name>
    <dbReference type="NCBI Taxonomy" id="2030880"/>
    <lineage>
        <taxon>Bacteria</taxon>
        <taxon>Pseudomonadati</taxon>
        <taxon>Pseudomonadota</taxon>
        <taxon>Gammaproteobacteria</taxon>
        <taxon>SAR86 cluster</taxon>
    </lineage>
</organism>
<evidence type="ECO:0000256" key="2">
    <source>
        <dbReference type="ARBA" id="ARBA00023002"/>
    </source>
</evidence>
<dbReference type="InterPro" id="IPR002347">
    <property type="entry name" value="SDR_fam"/>
</dbReference>
<dbReference type="Proteomes" id="UP000318710">
    <property type="component" value="Unassembled WGS sequence"/>
</dbReference>
<keyword evidence="2" id="KW-0560">Oxidoreductase</keyword>
<dbReference type="PROSITE" id="PS00061">
    <property type="entry name" value="ADH_SHORT"/>
    <property type="match status" value="1"/>
</dbReference>
<sequence>MTKDFLLNKNILITGATSGIGKSLTKYLSGHGANILMLSKDESKLDVLYDEILKKYNTVPCIFKCDLQKLNEDSAIEINKIINENYSGIDAVIFNAAALDKMSDIESYDLATWEKILKINLTSIFLIAKNLIPMLKESSNPRIIFTTSSVGKKGKAFWGAYSVSKAGLNALSEIIADEVESVSNIKVFNFDPKATRTKMRSLAYPAENPNTIKEPLKLMDYYLWMLSEDSSSTNEIHIEYRSDKFR</sequence>
<dbReference type="Pfam" id="PF00106">
    <property type="entry name" value="adh_short"/>
    <property type="match status" value="1"/>
</dbReference>
<evidence type="ECO:0000313" key="3">
    <source>
        <dbReference type="EMBL" id="RZO25958.1"/>
    </source>
</evidence>
<proteinExistence type="inferred from homology"/>
<name>A0A520MXK8_9GAMM</name>
<gene>
    <name evidence="3" type="ORF">EVA93_04575</name>
</gene>
<dbReference type="PRINTS" id="PR00081">
    <property type="entry name" value="GDHRDH"/>
</dbReference>
<accession>A0A520MXK8</accession>
<dbReference type="SUPFAM" id="SSF51735">
    <property type="entry name" value="NAD(P)-binding Rossmann-fold domains"/>
    <property type="match status" value="1"/>
</dbReference>
<evidence type="ECO:0000256" key="1">
    <source>
        <dbReference type="ARBA" id="ARBA00006484"/>
    </source>
</evidence>
<dbReference type="InterPro" id="IPR036291">
    <property type="entry name" value="NAD(P)-bd_dom_sf"/>
</dbReference>
<dbReference type="Gene3D" id="3.40.50.720">
    <property type="entry name" value="NAD(P)-binding Rossmann-like Domain"/>
    <property type="match status" value="1"/>
</dbReference>
<comment type="caution">
    <text evidence="3">The sequence shown here is derived from an EMBL/GenBank/DDBJ whole genome shotgun (WGS) entry which is preliminary data.</text>
</comment>
<reference evidence="3 4" key="1">
    <citation type="submission" date="2019-02" db="EMBL/GenBank/DDBJ databases">
        <title>Prokaryotic population dynamics and viral predation in marine succession experiment using metagenomics: the confinement effect.</title>
        <authorList>
            <person name="Haro-Moreno J.M."/>
            <person name="Rodriguez-Valera F."/>
            <person name="Lopez-Perez M."/>
        </authorList>
    </citation>
    <scope>NUCLEOTIDE SEQUENCE [LARGE SCALE GENOMIC DNA]</scope>
    <source>
        <strain evidence="3">MED-G160</strain>
    </source>
</reference>
<dbReference type="InterPro" id="IPR020904">
    <property type="entry name" value="Sc_DH/Rdtase_CS"/>
</dbReference>
<dbReference type="EMBL" id="SHBF01000036">
    <property type="protein sequence ID" value="RZO25958.1"/>
    <property type="molecule type" value="Genomic_DNA"/>
</dbReference>